<dbReference type="PANTHER" id="PTHR43179">
    <property type="entry name" value="RHAMNOSYLTRANSFERASE WBBL"/>
    <property type="match status" value="1"/>
</dbReference>
<comment type="caution">
    <text evidence="2">The sequence shown here is derived from an EMBL/GenBank/DDBJ whole genome shotgun (WGS) entry which is preliminary data.</text>
</comment>
<keyword evidence="3" id="KW-1185">Reference proteome</keyword>
<proteinExistence type="predicted"/>
<dbReference type="SUPFAM" id="SSF53756">
    <property type="entry name" value="UDP-Glycosyltransferase/glycogen phosphorylase"/>
    <property type="match status" value="2"/>
</dbReference>
<accession>A0ABX3CCH4</accession>
<gene>
    <name evidence="2" type="ORF">BI344_15970</name>
</gene>
<dbReference type="SUPFAM" id="SSF53448">
    <property type="entry name" value="Nucleotide-diphospho-sugar transferases"/>
    <property type="match status" value="2"/>
</dbReference>
<dbReference type="Pfam" id="PF00535">
    <property type="entry name" value="Glycos_transf_2"/>
    <property type="match status" value="1"/>
</dbReference>
<dbReference type="CDD" id="cd04186">
    <property type="entry name" value="GT_2_like_c"/>
    <property type="match status" value="1"/>
</dbReference>
<keyword evidence="2" id="KW-0808">Transferase</keyword>
<protein>
    <submittedName>
        <fullName evidence="2">Glycosyl transferase family 2</fullName>
    </submittedName>
</protein>
<evidence type="ECO:0000313" key="2">
    <source>
        <dbReference type="EMBL" id="OHX19999.1"/>
    </source>
</evidence>
<dbReference type="InterPro" id="IPR001173">
    <property type="entry name" value="Glyco_trans_2-like"/>
</dbReference>
<feature type="domain" description="Glycosyltransferase 2-like" evidence="1">
    <location>
        <begin position="954"/>
        <end position="1078"/>
    </location>
</feature>
<reference evidence="2 3" key="1">
    <citation type="submission" date="2016-09" db="EMBL/GenBank/DDBJ databases">
        <title>Chromobacterium muskegensis sp. nov., an insecticidal bacterium isolated from Sphagnum bogs.</title>
        <authorList>
            <person name="Sparks M.E."/>
            <person name="Blackburn M.B."/>
            <person name="Gundersen-Rindal D.E."/>
            <person name="Mitchell A."/>
            <person name="Farrar R."/>
            <person name="Kuhar D."/>
        </authorList>
    </citation>
    <scope>NUCLEOTIDE SEQUENCE [LARGE SCALE GENOMIC DNA]</scope>
    <source>
        <strain evidence="2 3">14B-1</strain>
    </source>
</reference>
<dbReference type="Gene3D" id="3.40.50.2000">
    <property type="entry name" value="Glycogen Phosphorylase B"/>
    <property type="match status" value="2"/>
</dbReference>
<evidence type="ECO:0000259" key="1">
    <source>
        <dbReference type="Pfam" id="PF00535"/>
    </source>
</evidence>
<sequence length="1580" mass="178094">MRTLYSKRPHPYYIMAPDYRRNSAGVRVMHMLCDALNRSGQEAYITTRECNPDLRTPFLNEEQFDYYKANHIEPIIIYPEVVSGNPMRGRVVVRYLLNRPGFLGGGSYGSQDILFAYGSGLVQEGMPKDQLLFLPPVDLSIFRPPEDPAKRVPGKVCYYQGRKRQALIDPALLPPDAVEITQQYPDSWEALADLFQSCEYFYSGEVSALAAEAVLCGCVGVVMPGEWAQSAFCQEETGSFGVAWGTAPDEIERARQTMPLLREQLEKQAEAFWPALDHFIEVTQRAAVEKAEQLRIERTTPRKPRIGVLTRDNLDTACYKLRLGDALGLMEPAFDCHHFKYQSSYMFDGQYPFKSDNEFVEQMDLFIVQRVFPFPEYRPVLNEMIASGKPIVYELDDWLLGMPEQHAMHNLCQPSFEGIEWLLPQCALVTVTTEALAEKVRPYNDKVLVFPNLLASERLVEPLPRQGKITIGFAGTSTHDKDMAMLSAALQRIYGEYAGQVRFVFWGEVPPGFVGVKDARQVSDFVSYNDYLRDLAELRIDIGIAPLLASEFNDCKSDLKWLEYSVVGAAAVVSDVEPYAWLKDCGLATVVENTEQAWIDALSELIDKPQLREQRVAAARRHIVEHRLLEHRVGELFQSLAELLPEHLRPEAPVELGRITTRTTVESDMEALGVYRRWVKQHNLREVHAEQLAERMMLAWSQRPMFNLIALAPAGSLERLAESFAAMERQLYRSWRLIVVSDSPVPDPIFTNSDQLGWVQLDSLDDDQAVTTVINGVIADIPAEWTMLLPAGFQLQPHALVRLGEAIHTHPEWAAIYSDSDIISPMGERFRPAFRPDFSIDYLRSMDYIGQAVAFSTIKLSMIGGFQAYPQAHCYDALLRLYEQLGDGCIGHVDDMLISLPWVDPKLDQLGQASRQIALENHAARGGLPVKVGEGLVFGTYHYEYQLLAQPLVSIVIPTRDKLEYLEPCLESLFGLTGYQNFEVLIVDNRSEQPETFEYYQQISARYPGRVQVLDYDAPFNFSAQCNLGARAAHGEYLLLLNNDTEVVLESWLERMLATAQQPGVGAVGARLLYPEVGKVQHAGIVLGMPGGMFSVADHVFEGQDFMQGGYQNRSLTMQNYSAVTAACLLLEKQIYDAVGGMDEQQFKVCFNDVDLCLKIQAGGLRNVYNPFVVLYHHHAKSIGRVTTDPRHALEAAVREREEMEAMLARWMPVLARDPGFNRHLSLRSKRVDIEAQRVVAWDPQLPGRKRVLGMPVPGGSGEYRLSQPLSVLQEKGRLDGEIHQPSVGIPSIIELARQAPDTLLLHTGISDYIYDSVSAFREYLPGMRVVFGLDDLVGGTPEKSNLYDHWKRHYPDAKQRLRRVLKLCDAAVVSTEPLAELTAGMVGEVVVAPNRLRKTIWGKLSSQRRAGKKPRVGWIGAGQHRGDLELLYEVILQTHEEVEWVFMGMCLPQFRPFVAEMHHAVPFGEYAPAIATLNLDLAVAPLEVNGFNEAKSNLRLLEYGALGWPVVCSDIFPYQTNAAPVCRVSNQATAWVEAIRARIYDLDAAEAEGDALNAWVRQHYWLEEHHEDWFRVLHG</sequence>
<dbReference type="PANTHER" id="PTHR43179:SF7">
    <property type="entry name" value="RHAMNOSYLTRANSFERASE WBBL"/>
    <property type="match status" value="1"/>
</dbReference>
<dbReference type="EMBL" id="MKCT01000021">
    <property type="protein sequence ID" value="OHX19999.1"/>
    <property type="molecule type" value="Genomic_DNA"/>
</dbReference>
<evidence type="ECO:0000313" key="3">
    <source>
        <dbReference type="Proteomes" id="UP000180280"/>
    </source>
</evidence>
<dbReference type="GO" id="GO:0016740">
    <property type="term" value="F:transferase activity"/>
    <property type="evidence" value="ECO:0007669"/>
    <property type="project" value="UniProtKB-KW"/>
</dbReference>
<dbReference type="InterPro" id="IPR029044">
    <property type="entry name" value="Nucleotide-diphossugar_trans"/>
</dbReference>
<organism evidence="2 3">
    <name type="scientific">Chromobacterium sphagni</name>
    <dbReference type="NCBI Taxonomy" id="1903179"/>
    <lineage>
        <taxon>Bacteria</taxon>
        <taxon>Pseudomonadati</taxon>
        <taxon>Pseudomonadota</taxon>
        <taxon>Betaproteobacteria</taxon>
        <taxon>Neisseriales</taxon>
        <taxon>Chromobacteriaceae</taxon>
        <taxon>Chromobacterium</taxon>
    </lineage>
</organism>
<dbReference type="Gene3D" id="3.90.550.10">
    <property type="entry name" value="Spore Coat Polysaccharide Biosynthesis Protein SpsA, Chain A"/>
    <property type="match status" value="2"/>
</dbReference>
<dbReference type="Proteomes" id="UP000180280">
    <property type="component" value="Unassembled WGS sequence"/>
</dbReference>
<name>A0ABX3CCH4_9NEIS</name>